<proteinExistence type="predicted"/>
<dbReference type="RefSeq" id="WP_161351415.1">
    <property type="nucleotide sequence ID" value="NZ_WTUX01000011.1"/>
</dbReference>
<evidence type="ECO:0000313" key="3">
    <source>
        <dbReference type="Proteomes" id="UP000467322"/>
    </source>
</evidence>
<feature type="signal peptide" evidence="1">
    <location>
        <begin position="1"/>
        <end position="20"/>
    </location>
</feature>
<gene>
    <name evidence="2" type="ORF">GQE99_09835</name>
</gene>
<dbReference type="Proteomes" id="UP000467322">
    <property type="component" value="Unassembled WGS sequence"/>
</dbReference>
<comment type="caution">
    <text evidence="2">The sequence shown here is derived from an EMBL/GenBank/DDBJ whole genome shotgun (WGS) entry which is preliminary data.</text>
</comment>
<sequence>MTAKRLVTLVFLAWPGLAAAQDPGTPMSAINWLSDSLAEPPESTLGPVGEENASDGAEISEVLVEPLDDTEGPRADAIGLVPPHATGLPADLWGASDTATLARRITEERPDMLPALQSLVKQILLAELDPPEASGPDGQQLFLARVDKLLDMGAVEEAHALLDLAGAASPKIVRRWFDAALLLGQEDAVCDAMESAPDLSPTYPARVFCLARGGDWEGAVIVMANALALDEITENEDRLLSRFLDPDLFEDRPPPEPPRPLTPLTFRLFEAIGEPIPTNGLPAAFAQADLRSNIGWKARVEAGERLARYGAVTDNQLVGLYTEREPAASGGVWSRVRVVQALDAALETNDTETLATLLPDVWAELMAAEVEVPISRVYGPALAGLEIDGEAGRIAFHMGLLSERYEMTAMTGVAETPEDRFLAGVAQGNVADLTPPSAEARAVADGFNATGIPARFADLVEGDRLGEAILRAVTLLTNGARGNYDDVADGIALLRAVGLEDAARRTALEFLILERRG</sequence>
<protein>
    <submittedName>
        <fullName evidence="2">Uncharacterized protein</fullName>
    </submittedName>
</protein>
<feature type="chain" id="PRO_5032399642" evidence="1">
    <location>
        <begin position="21"/>
        <end position="517"/>
    </location>
</feature>
<evidence type="ECO:0000313" key="2">
    <source>
        <dbReference type="EMBL" id="MZR13319.1"/>
    </source>
</evidence>
<reference evidence="2 3" key="1">
    <citation type="submission" date="2019-12" db="EMBL/GenBank/DDBJ databases">
        <title>Maritimibacter sp. nov. sp. isolated from sea sand.</title>
        <authorList>
            <person name="Kim J."/>
            <person name="Jeong S.E."/>
            <person name="Jung H.S."/>
            <person name="Jeon C.O."/>
        </authorList>
    </citation>
    <scope>NUCLEOTIDE SEQUENCE [LARGE SCALE GENOMIC DNA]</scope>
    <source>
        <strain evidence="2 3">DP07</strain>
    </source>
</reference>
<dbReference type="EMBL" id="WTUX01000011">
    <property type="protein sequence ID" value="MZR13319.1"/>
    <property type="molecule type" value="Genomic_DNA"/>
</dbReference>
<organism evidence="2 3">
    <name type="scientific">Maritimibacter harenae</name>
    <dbReference type="NCBI Taxonomy" id="2606218"/>
    <lineage>
        <taxon>Bacteria</taxon>
        <taxon>Pseudomonadati</taxon>
        <taxon>Pseudomonadota</taxon>
        <taxon>Alphaproteobacteria</taxon>
        <taxon>Rhodobacterales</taxon>
        <taxon>Roseobacteraceae</taxon>
        <taxon>Maritimibacter</taxon>
    </lineage>
</organism>
<keyword evidence="3" id="KW-1185">Reference proteome</keyword>
<keyword evidence="1" id="KW-0732">Signal</keyword>
<dbReference type="AlphaFoldDB" id="A0A845M2S4"/>
<evidence type="ECO:0000256" key="1">
    <source>
        <dbReference type="SAM" id="SignalP"/>
    </source>
</evidence>
<name>A0A845M2S4_9RHOB</name>
<accession>A0A845M2S4</accession>